<sequence>MLCGGMESHISKFQGKRIRKPKCMESQEITPCKAIKGERERQRWSQRLDLQFVSQEIEFVFLTTPHTKSSRTHTTFYCYHFLTLIKPSLYSSESYLHNIFLQYLNIVFITFESIIIIINTIMK</sequence>
<evidence type="ECO:0000313" key="2">
    <source>
        <dbReference type="EMBL" id="WVZ02395.1"/>
    </source>
</evidence>
<keyword evidence="3" id="KW-1185">Reference proteome</keyword>
<keyword evidence="1" id="KW-0472">Membrane</keyword>
<dbReference type="AlphaFoldDB" id="A0AAQ3N4P5"/>
<protein>
    <submittedName>
        <fullName evidence="2">Uncharacterized protein</fullName>
    </submittedName>
</protein>
<evidence type="ECO:0000256" key="1">
    <source>
        <dbReference type="SAM" id="Phobius"/>
    </source>
</evidence>
<proteinExistence type="predicted"/>
<evidence type="ECO:0000313" key="3">
    <source>
        <dbReference type="Proteomes" id="UP001374535"/>
    </source>
</evidence>
<organism evidence="2 3">
    <name type="scientific">Vigna mungo</name>
    <name type="common">Black gram</name>
    <name type="synonym">Phaseolus mungo</name>
    <dbReference type="NCBI Taxonomy" id="3915"/>
    <lineage>
        <taxon>Eukaryota</taxon>
        <taxon>Viridiplantae</taxon>
        <taxon>Streptophyta</taxon>
        <taxon>Embryophyta</taxon>
        <taxon>Tracheophyta</taxon>
        <taxon>Spermatophyta</taxon>
        <taxon>Magnoliopsida</taxon>
        <taxon>eudicotyledons</taxon>
        <taxon>Gunneridae</taxon>
        <taxon>Pentapetalae</taxon>
        <taxon>rosids</taxon>
        <taxon>fabids</taxon>
        <taxon>Fabales</taxon>
        <taxon>Fabaceae</taxon>
        <taxon>Papilionoideae</taxon>
        <taxon>50 kb inversion clade</taxon>
        <taxon>NPAAA clade</taxon>
        <taxon>indigoferoid/millettioid clade</taxon>
        <taxon>Phaseoleae</taxon>
        <taxon>Vigna</taxon>
    </lineage>
</organism>
<keyword evidence="1" id="KW-1133">Transmembrane helix</keyword>
<dbReference type="EMBL" id="CP144694">
    <property type="protein sequence ID" value="WVZ02395.1"/>
    <property type="molecule type" value="Genomic_DNA"/>
</dbReference>
<keyword evidence="1" id="KW-0812">Transmembrane</keyword>
<feature type="transmembrane region" description="Helical" evidence="1">
    <location>
        <begin position="100"/>
        <end position="122"/>
    </location>
</feature>
<gene>
    <name evidence="2" type="ORF">V8G54_023201</name>
</gene>
<dbReference type="Proteomes" id="UP001374535">
    <property type="component" value="Chromosome 7"/>
</dbReference>
<accession>A0AAQ3N4P5</accession>
<reference evidence="2 3" key="1">
    <citation type="journal article" date="2023" name="Life. Sci Alliance">
        <title>Evolutionary insights into 3D genome organization and epigenetic landscape of Vigna mungo.</title>
        <authorList>
            <person name="Junaid A."/>
            <person name="Singh B."/>
            <person name="Bhatia S."/>
        </authorList>
    </citation>
    <scope>NUCLEOTIDE SEQUENCE [LARGE SCALE GENOMIC DNA]</scope>
    <source>
        <strain evidence="2">Urdbean</strain>
    </source>
</reference>
<name>A0AAQ3N4P5_VIGMU</name>